<sequence>MRARPPSLPPSPNWPPALEHQAGPARRRRRRPPPSSNRSAPAMFNPTTFALID</sequence>
<accession>B8BMK6</accession>
<evidence type="ECO:0000313" key="3">
    <source>
        <dbReference type="Proteomes" id="UP000007015"/>
    </source>
</evidence>
<name>B8BMK6_ORYSI</name>
<keyword evidence="3" id="KW-1185">Reference proteome</keyword>
<organism evidence="2 3">
    <name type="scientific">Oryza sativa subsp. indica</name>
    <name type="common">Rice</name>
    <dbReference type="NCBI Taxonomy" id="39946"/>
    <lineage>
        <taxon>Eukaryota</taxon>
        <taxon>Viridiplantae</taxon>
        <taxon>Streptophyta</taxon>
        <taxon>Embryophyta</taxon>
        <taxon>Tracheophyta</taxon>
        <taxon>Spermatophyta</taxon>
        <taxon>Magnoliopsida</taxon>
        <taxon>Liliopsida</taxon>
        <taxon>Poales</taxon>
        <taxon>Poaceae</taxon>
        <taxon>BOP clade</taxon>
        <taxon>Oryzoideae</taxon>
        <taxon>Oryzeae</taxon>
        <taxon>Oryzinae</taxon>
        <taxon>Oryza</taxon>
        <taxon>Oryza sativa</taxon>
    </lineage>
</organism>
<protein>
    <submittedName>
        <fullName evidence="2">Uncharacterized protein</fullName>
    </submittedName>
</protein>
<evidence type="ECO:0000313" key="2">
    <source>
        <dbReference type="EMBL" id="EEC69526.1"/>
    </source>
</evidence>
<feature type="compositionally biased region" description="Pro residues" evidence="1">
    <location>
        <begin position="1"/>
        <end position="15"/>
    </location>
</feature>
<reference evidence="2 3" key="1">
    <citation type="journal article" date="2005" name="PLoS Biol.">
        <title>The genomes of Oryza sativa: a history of duplications.</title>
        <authorList>
            <person name="Yu J."/>
            <person name="Wang J."/>
            <person name="Lin W."/>
            <person name="Li S."/>
            <person name="Li H."/>
            <person name="Zhou J."/>
            <person name="Ni P."/>
            <person name="Dong W."/>
            <person name="Hu S."/>
            <person name="Zeng C."/>
            <person name="Zhang J."/>
            <person name="Zhang Y."/>
            <person name="Li R."/>
            <person name="Xu Z."/>
            <person name="Li S."/>
            <person name="Li X."/>
            <person name="Zheng H."/>
            <person name="Cong L."/>
            <person name="Lin L."/>
            <person name="Yin J."/>
            <person name="Geng J."/>
            <person name="Li G."/>
            <person name="Shi J."/>
            <person name="Liu J."/>
            <person name="Lv H."/>
            <person name="Li J."/>
            <person name="Wang J."/>
            <person name="Deng Y."/>
            <person name="Ran L."/>
            <person name="Shi X."/>
            <person name="Wang X."/>
            <person name="Wu Q."/>
            <person name="Li C."/>
            <person name="Ren X."/>
            <person name="Wang J."/>
            <person name="Wang X."/>
            <person name="Li D."/>
            <person name="Liu D."/>
            <person name="Zhang X."/>
            <person name="Ji Z."/>
            <person name="Zhao W."/>
            <person name="Sun Y."/>
            <person name="Zhang Z."/>
            <person name="Bao J."/>
            <person name="Han Y."/>
            <person name="Dong L."/>
            <person name="Ji J."/>
            <person name="Chen P."/>
            <person name="Wu S."/>
            <person name="Liu J."/>
            <person name="Xiao Y."/>
            <person name="Bu D."/>
            <person name="Tan J."/>
            <person name="Yang L."/>
            <person name="Ye C."/>
            <person name="Zhang J."/>
            <person name="Xu J."/>
            <person name="Zhou Y."/>
            <person name="Yu Y."/>
            <person name="Zhang B."/>
            <person name="Zhuang S."/>
            <person name="Wei H."/>
            <person name="Liu B."/>
            <person name="Lei M."/>
            <person name="Yu H."/>
            <person name="Li Y."/>
            <person name="Xu H."/>
            <person name="Wei S."/>
            <person name="He X."/>
            <person name="Fang L."/>
            <person name="Zhang Z."/>
            <person name="Zhang Y."/>
            <person name="Huang X."/>
            <person name="Su Z."/>
            <person name="Tong W."/>
            <person name="Li J."/>
            <person name="Tong Z."/>
            <person name="Li S."/>
            <person name="Ye J."/>
            <person name="Wang L."/>
            <person name="Fang L."/>
            <person name="Lei T."/>
            <person name="Chen C."/>
            <person name="Chen H."/>
            <person name="Xu Z."/>
            <person name="Li H."/>
            <person name="Huang H."/>
            <person name="Zhang F."/>
            <person name="Xu H."/>
            <person name="Li N."/>
            <person name="Zhao C."/>
            <person name="Li S."/>
            <person name="Dong L."/>
            <person name="Huang Y."/>
            <person name="Li L."/>
            <person name="Xi Y."/>
            <person name="Qi Q."/>
            <person name="Li W."/>
            <person name="Zhang B."/>
            <person name="Hu W."/>
            <person name="Zhang Y."/>
            <person name="Tian X."/>
            <person name="Jiao Y."/>
            <person name="Liang X."/>
            <person name="Jin J."/>
            <person name="Gao L."/>
            <person name="Zheng W."/>
            <person name="Hao B."/>
            <person name="Liu S."/>
            <person name="Wang W."/>
            <person name="Yuan L."/>
            <person name="Cao M."/>
            <person name="McDermott J."/>
            <person name="Samudrala R."/>
            <person name="Wang J."/>
            <person name="Wong G.K."/>
            <person name="Yang H."/>
        </authorList>
    </citation>
    <scope>NUCLEOTIDE SEQUENCE [LARGE SCALE GENOMIC DNA]</scope>
    <source>
        <strain evidence="3">cv. 93-11</strain>
    </source>
</reference>
<gene>
    <name evidence="2" type="ORF">OsI_38788</name>
</gene>
<dbReference type="EMBL" id="CM000137">
    <property type="protein sequence ID" value="EEC69526.1"/>
    <property type="molecule type" value="Genomic_DNA"/>
</dbReference>
<evidence type="ECO:0000256" key="1">
    <source>
        <dbReference type="SAM" id="MobiDB-lite"/>
    </source>
</evidence>
<dbReference type="HOGENOM" id="CLU_3072051_0_0_1"/>
<dbReference type="AlphaFoldDB" id="B8BMK6"/>
<proteinExistence type="predicted"/>
<feature type="region of interest" description="Disordered" evidence="1">
    <location>
        <begin position="1"/>
        <end position="53"/>
    </location>
</feature>
<dbReference type="Proteomes" id="UP000007015">
    <property type="component" value="Chromosome 12"/>
</dbReference>
<dbReference type="Gramene" id="BGIOSGA037625-TA">
    <property type="protein sequence ID" value="BGIOSGA037625-PA"/>
    <property type="gene ID" value="BGIOSGA037625"/>
</dbReference>